<reference evidence="2 3" key="1">
    <citation type="submission" date="2018-10" db="EMBL/GenBank/DDBJ databases">
        <title>Cohnella sp. M2MS4P-1, whole genome shotgun sequence.</title>
        <authorList>
            <person name="Tuo L."/>
        </authorList>
    </citation>
    <scope>NUCLEOTIDE SEQUENCE [LARGE SCALE GENOMIC DNA]</scope>
    <source>
        <strain evidence="2 3">M2MS4P-1</strain>
    </source>
</reference>
<evidence type="ECO:0000313" key="2">
    <source>
        <dbReference type="EMBL" id="RKP56289.1"/>
    </source>
</evidence>
<dbReference type="Pfam" id="PF01547">
    <property type="entry name" value="SBP_bac_1"/>
    <property type="match status" value="1"/>
</dbReference>
<dbReference type="OrthoDB" id="9768630at2"/>
<organism evidence="2 3">
    <name type="scientific">Cohnella endophytica</name>
    <dbReference type="NCBI Taxonomy" id="2419778"/>
    <lineage>
        <taxon>Bacteria</taxon>
        <taxon>Bacillati</taxon>
        <taxon>Bacillota</taxon>
        <taxon>Bacilli</taxon>
        <taxon>Bacillales</taxon>
        <taxon>Paenibacillaceae</taxon>
        <taxon>Cohnella</taxon>
    </lineage>
</organism>
<evidence type="ECO:0000256" key="1">
    <source>
        <dbReference type="SAM" id="SignalP"/>
    </source>
</evidence>
<dbReference type="Gene3D" id="3.40.190.10">
    <property type="entry name" value="Periplasmic binding protein-like II"/>
    <property type="match status" value="1"/>
</dbReference>
<dbReference type="SUPFAM" id="SSF53850">
    <property type="entry name" value="Periplasmic binding protein-like II"/>
    <property type="match status" value="1"/>
</dbReference>
<evidence type="ECO:0000313" key="3">
    <source>
        <dbReference type="Proteomes" id="UP000282076"/>
    </source>
</evidence>
<sequence>MIKKKGFKAASLLMLCGLMIALSACGSTKKNNVDKASTSPSVAASETPAPSESAPVKIINVEFYGKIVEFSSTDAMMAEVKDELKDKYKINDIQVDWGNLEKVVKTGIASGTPADVYQFWPQAMKTFVDNGQALDLTPYLEADGGKWKDSFNQTLLDIGKYDGKYYNVPLASNFSLMIVNKDLFEKAGLTVSDTWSWDQFMAANQALKDKAGTPFGFASHGNPDWLFRNGIMSLAKDQNKLEDLAAGKIAGNDPIYGTTLDNIKKLYDSQLWYPGKGALTATMDENKSAFLQGKVGIIGWVASDTAAFLKSAQEKGINAVVVGWPTMGSSDVILGGADGLFIPANAPHPEAAVEVLKTYLGDKVQAINAAAGYPTGNKNAVIEDPNIKKVVGLAAAIFPHELEQLSPKLTDYVEKQILANYVLGGSSLKDVASDLDKLIKEATAAK</sequence>
<gene>
    <name evidence="2" type="ORF">D7Z26_06550</name>
</gene>
<dbReference type="InterPro" id="IPR006059">
    <property type="entry name" value="SBP"/>
</dbReference>
<feature type="signal peptide" evidence="1">
    <location>
        <begin position="1"/>
        <end position="26"/>
    </location>
</feature>
<protein>
    <submittedName>
        <fullName evidence="2">Extracellular solute-binding protein</fullName>
    </submittedName>
</protein>
<dbReference type="AlphaFoldDB" id="A0A494Y0J6"/>
<dbReference type="PANTHER" id="PTHR43649:SF12">
    <property type="entry name" value="DIACETYLCHITOBIOSE BINDING PROTEIN DASA"/>
    <property type="match status" value="1"/>
</dbReference>
<accession>A0A494Y0J6</accession>
<feature type="chain" id="PRO_5019712083" evidence="1">
    <location>
        <begin position="27"/>
        <end position="446"/>
    </location>
</feature>
<dbReference type="InterPro" id="IPR050490">
    <property type="entry name" value="Bact_solute-bd_prot1"/>
</dbReference>
<dbReference type="Proteomes" id="UP000282076">
    <property type="component" value="Unassembled WGS sequence"/>
</dbReference>
<dbReference type="RefSeq" id="WP_120975256.1">
    <property type="nucleotide sequence ID" value="NZ_RBZM01000003.1"/>
</dbReference>
<keyword evidence="1" id="KW-0732">Signal</keyword>
<dbReference type="PROSITE" id="PS51257">
    <property type="entry name" value="PROKAR_LIPOPROTEIN"/>
    <property type="match status" value="1"/>
</dbReference>
<dbReference type="PANTHER" id="PTHR43649">
    <property type="entry name" value="ARABINOSE-BINDING PROTEIN-RELATED"/>
    <property type="match status" value="1"/>
</dbReference>
<keyword evidence="3" id="KW-1185">Reference proteome</keyword>
<name>A0A494Y0J6_9BACL</name>
<proteinExistence type="predicted"/>
<comment type="caution">
    <text evidence="2">The sequence shown here is derived from an EMBL/GenBank/DDBJ whole genome shotgun (WGS) entry which is preliminary data.</text>
</comment>
<dbReference type="EMBL" id="RBZM01000003">
    <property type="protein sequence ID" value="RKP56289.1"/>
    <property type="molecule type" value="Genomic_DNA"/>
</dbReference>